<feature type="transmembrane region" description="Helical" evidence="1">
    <location>
        <begin position="25"/>
        <end position="42"/>
    </location>
</feature>
<keyword evidence="1" id="KW-0812">Transmembrane</keyword>
<dbReference type="AlphaFoldDB" id="A0A2P2KL15"/>
<keyword evidence="1" id="KW-0472">Membrane</keyword>
<keyword evidence="1" id="KW-1133">Transmembrane helix</keyword>
<proteinExistence type="predicted"/>
<reference evidence="2" key="1">
    <citation type="submission" date="2018-02" db="EMBL/GenBank/DDBJ databases">
        <title>Rhizophora mucronata_Transcriptome.</title>
        <authorList>
            <person name="Meera S.P."/>
            <person name="Sreeshan A."/>
            <person name="Augustine A."/>
        </authorList>
    </citation>
    <scope>NUCLEOTIDE SEQUENCE</scope>
    <source>
        <tissue evidence="2">Leaf</tissue>
    </source>
</reference>
<protein>
    <submittedName>
        <fullName evidence="2">Sorting nexin 1-like isoform X1</fullName>
    </submittedName>
</protein>
<name>A0A2P2KL15_RHIMU</name>
<evidence type="ECO:0000313" key="2">
    <source>
        <dbReference type="EMBL" id="MBX06405.1"/>
    </source>
</evidence>
<sequence>MASRPTSLIESSPRRIFQTTKGPKRLSFGVIVILFGYAIAFLRDIKAFLFLLFQRRVLLVRTVIIFCVCL</sequence>
<evidence type="ECO:0000256" key="1">
    <source>
        <dbReference type="SAM" id="Phobius"/>
    </source>
</evidence>
<organism evidence="2">
    <name type="scientific">Rhizophora mucronata</name>
    <name type="common">Asiatic mangrove</name>
    <dbReference type="NCBI Taxonomy" id="61149"/>
    <lineage>
        <taxon>Eukaryota</taxon>
        <taxon>Viridiplantae</taxon>
        <taxon>Streptophyta</taxon>
        <taxon>Embryophyta</taxon>
        <taxon>Tracheophyta</taxon>
        <taxon>Spermatophyta</taxon>
        <taxon>Magnoliopsida</taxon>
        <taxon>eudicotyledons</taxon>
        <taxon>Gunneridae</taxon>
        <taxon>Pentapetalae</taxon>
        <taxon>rosids</taxon>
        <taxon>fabids</taxon>
        <taxon>Malpighiales</taxon>
        <taxon>Rhizophoraceae</taxon>
        <taxon>Rhizophora</taxon>
    </lineage>
</organism>
<accession>A0A2P2KL15</accession>
<dbReference type="EMBL" id="GGEC01025921">
    <property type="protein sequence ID" value="MBX06405.1"/>
    <property type="molecule type" value="Transcribed_RNA"/>
</dbReference>